<feature type="compositionally biased region" description="Polar residues" evidence="2">
    <location>
        <begin position="29"/>
        <end position="42"/>
    </location>
</feature>
<dbReference type="GO" id="GO:0008270">
    <property type="term" value="F:zinc ion binding"/>
    <property type="evidence" value="ECO:0007669"/>
    <property type="project" value="UniProtKB-KW"/>
</dbReference>
<organism evidence="5 6">
    <name type="scientific">Psilocybe cyanescens</name>
    <dbReference type="NCBI Taxonomy" id="93625"/>
    <lineage>
        <taxon>Eukaryota</taxon>
        <taxon>Fungi</taxon>
        <taxon>Dikarya</taxon>
        <taxon>Basidiomycota</taxon>
        <taxon>Agaricomycotina</taxon>
        <taxon>Agaricomycetes</taxon>
        <taxon>Agaricomycetidae</taxon>
        <taxon>Agaricales</taxon>
        <taxon>Agaricineae</taxon>
        <taxon>Strophariaceae</taxon>
        <taxon>Psilocybe</taxon>
    </lineage>
</organism>
<dbReference type="InterPro" id="IPR046341">
    <property type="entry name" value="SET_dom_sf"/>
</dbReference>
<evidence type="ECO:0000256" key="2">
    <source>
        <dbReference type="SAM" id="MobiDB-lite"/>
    </source>
</evidence>
<dbReference type="InterPro" id="IPR001214">
    <property type="entry name" value="SET_dom"/>
</dbReference>
<evidence type="ECO:0000259" key="4">
    <source>
        <dbReference type="PROSITE" id="PS50280"/>
    </source>
</evidence>
<keyword evidence="1" id="KW-0862">Zinc</keyword>
<feature type="domain" description="C2H2-type" evidence="3">
    <location>
        <begin position="957"/>
        <end position="985"/>
    </location>
</feature>
<reference evidence="5 6" key="1">
    <citation type="journal article" date="2018" name="Evol. Lett.">
        <title>Horizontal gene cluster transfer increased hallucinogenic mushroom diversity.</title>
        <authorList>
            <person name="Reynolds H.T."/>
            <person name="Vijayakumar V."/>
            <person name="Gluck-Thaler E."/>
            <person name="Korotkin H.B."/>
            <person name="Matheny P.B."/>
            <person name="Slot J.C."/>
        </authorList>
    </citation>
    <scope>NUCLEOTIDE SEQUENCE [LARGE SCALE GENOMIC DNA]</scope>
    <source>
        <strain evidence="5 6">2631</strain>
    </source>
</reference>
<sequence length="1010" mass="113374">MSPHAFQSLNVHYDTFPRSENKRRRLSAHLSSPATSEDITLLGTSPSDATYCELPNDDNVVDHAIHSQSEVHCERTKRVAFHAITFVINPGPEYGDSTSFTSDAPTYINTSSSTLSDIECHSCASHSNNFPVPIEEVPYTDAVSPPAGRMDIEGRTQNSQYIHGPRTLRFLVPDGTIFECRAILEANILAMLPSFMRISTMPPFLPNLFLIGNPISTSSPTSIQDRVSLSGMFAQQDILSEQLILVERPCVIAPYTVFGGPHEEHLAELFNGINPEFLDELFSLLPMESHEREDMTWCELVLRRNSLAIRLPPSRSEGTGEAPKHRGLFLLSSRINHSCTPNATWGWDYNSFSLSVRALKPIKAGKEITVAKIQSGDEHMSRSPTCFNDLRRFILKRVVPLLTVEAQARSELITFNANNYPSTQQSFLPQNPASTFNDFTLKSIRACSNSSVPISSSAIFSKTRVHPYLRPQKATSLASDAVTLAKDLGFYSGSAIRRIRKSSLYHLGPKTGPSTKTPLSRLPSIPASGTQEYDIYGETENKSFNGHATTLGEDFQSSSTTYMEPSELIFNPMESLANQIASSYQSLGQAADTFNFAPQTPFNFQGYETDTYSGYFQSELGDSQNRYPSSGLGDYLEEEPIYLGARTPAQPNYIDTSFEGWDATKSNQPAQQQDDYAPFNTSHPQHLYPHSIQYNETENFHYPQIQNAGQSFCNDHIDPALRIEKLEDFDFDFSGQELPQYNDSCVEHSLPVPEQKLKSHQKDQKPIMDEEAPVEFIFEVPGVTAGRSRKRRVSKKKRIRAIKKEGNLDTQLDQKNMKSVDSRKLTRASWLAEAYAWKRHECATKSTRLGARYLVETYKAENPQIYESSDRVTVQEADLPFLPCPVAGCNTTWRGSKNLQSHLKNSPNLIVNPGHGLVVNNCKGQPQMKCEASGCDTLIARGARVRHLNEFHTNVWLYCTMCDVRMTRENQLQGHFRNEHEGEKVPKQFREIVHQQFIEASKLTAPEPTQ</sequence>
<dbReference type="EMBL" id="NHYD01002460">
    <property type="protein sequence ID" value="PPQ86569.1"/>
    <property type="molecule type" value="Genomic_DNA"/>
</dbReference>
<dbReference type="PANTHER" id="PTHR47332">
    <property type="entry name" value="SET DOMAIN-CONTAINING PROTEIN 5"/>
    <property type="match status" value="1"/>
</dbReference>
<keyword evidence="1" id="KW-0479">Metal-binding</keyword>
<evidence type="ECO:0000313" key="6">
    <source>
        <dbReference type="Proteomes" id="UP000283269"/>
    </source>
</evidence>
<dbReference type="OrthoDB" id="265717at2759"/>
<dbReference type="Gene3D" id="2.170.270.10">
    <property type="entry name" value="SET domain"/>
    <property type="match status" value="1"/>
</dbReference>
<dbReference type="PROSITE" id="PS50280">
    <property type="entry name" value="SET"/>
    <property type="match status" value="1"/>
</dbReference>
<gene>
    <name evidence="5" type="ORF">CVT25_006161</name>
</gene>
<dbReference type="Pfam" id="PF00856">
    <property type="entry name" value="SET"/>
    <property type="match status" value="1"/>
</dbReference>
<keyword evidence="6" id="KW-1185">Reference proteome</keyword>
<dbReference type="STRING" id="93625.A0A409X709"/>
<dbReference type="PROSITE" id="PS50157">
    <property type="entry name" value="ZINC_FINGER_C2H2_2"/>
    <property type="match status" value="1"/>
</dbReference>
<feature type="region of interest" description="Disordered" evidence="2">
    <location>
        <begin position="20"/>
        <end position="42"/>
    </location>
</feature>
<name>A0A409X709_PSICY</name>
<dbReference type="InterPro" id="IPR053185">
    <property type="entry name" value="SET_domain_protein"/>
</dbReference>
<dbReference type="Pfam" id="PF12874">
    <property type="entry name" value="zf-met"/>
    <property type="match status" value="1"/>
</dbReference>
<feature type="domain" description="SET" evidence="4">
    <location>
        <begin position="213"/>
        <end position="373"/>
    </location>
</feature>
<evidence type="ECO:0008006" key="7">
    <source>
        <dbReference type="Google" id="ProtNLM"/>
    </source>
</evidence>
<dbReference type="Proteomes" id="UP000283269">
    <property type="component" value="Unassembled WGS sequence"/>
</dbReference>
<dbReference type="SMART" id="SM00317">
    <property type="entry name" value="SET"/>
    <property type="match status" value="1"/>
</dbReference>
<evidence type="ECO:0000259" key="3">
    <source>
        <dbReference type="PROSITE" id="PS50157"/>
    </source>
</evidence>
<evidence type="ECO:0000313" key="5">
    <source>
        <dbReference type="EMBL" id="PPQ86569.1"/>
    </source>
</evidence>
<comment type="caution">
    <text evidence="5">The sequence shown here is derived from an EMBL/GenBank/DDBJ whole genome shotgun (WGS) entry which is preliminary data.</text>
</comment>
<dbReference type="PANTHER" id="PTHR47332:SF4">
    <property type="entry name" value="SET DOMAIN-CONTAINING PROTEIN 5"/>
    <property type="match status" value="1"/>
</dbReference>
<dbReference type="InParanoid" id="A0A409X709"/>
<dbReference type="PROSITE" id="PS00028">
    <property type="entry name" value="ZINC_FINGER_C2H2_1"/>
    <property type="match status" value="1"/>
</dbReference>
<proteinExistence type="predicted"/>
<dbReference type="InterPro" id="IPR013087">
    <property type="entry name" value="Znf_C2H2_type"/>
</dbReference>
<dbReference type="CDD" id="cd20071">
    <property type="entry name" value="SET_SMYD"/>
    <property type="match status" value="1"/>
</dbReference>
<protein>
    <recommendedName>
        <fullName evidence="7">C2H2-type domain-containing protein</fullName>
    </recommendedName>
</protein>
<accession>A0A409X709</accession>
<dbReference type="AlphaFoldDB" id="A0A409X709"/>
<evidence type="ECO:0000256" key="1">
    <source>
        <dbReference type="PROSITE-ProRule" id="PRU00042"/>
    </source>
</evidence>
<keyword evidence="1" id="KW-0863">Zinc-finger</keyword>
<dbReference type="SUPFAM" id="SSF82199">
    <property type="entry name" value="SET domain"/>
    <property type="match status" value="1"/>
</dbReference>